<dbReference type="InterPro" id="IPR029063">
    <property type="entry name" value="SAM-dependent_MTases_sf"/>
</dbReference>
<evidence type="ECO:0000313" key="4">
    <source>
        <dbReference type="EMBL" id="KAL3759682.1"/>
    </source>
</evidence>
<keyword evidence="5" id="KW-1185">Reference proteome</keyword>
<gene>
    <name evidence="4" type="ORF">ACHAWU_009829</name>
</gene>
<dbReference type="Gene3D" id="3.40.50.150">
    <property type="entry name" value="Vaccinia Virus protein VP39"/>
    <property type="match status" value="1"/>
</dbReference>
<dbReference type="InterPro" id="IPR011990">
    <property type="entry name" value="TPR-like_helical_dom_sf"/>
</dbReference>
<dbReference type="SUPFAM" id="SSF51735">
    <property type="entry name" value="NAD(P)-binding Rossmann-fold domains"/>
    <property type="match status" value="1"/>
</dbReference>
<dbReference type="AlphaFoldDB" id="A0ABD3MBY7"/>
<feature type="chain" id="PRO_5044793610" description="NAD(P)-binding domain-containing protein" evidence="2">
    <location>
        <begin position="19"/>
        <end position="679"/>
    </location>
</feature>
<dbReference type="SUPFAM" id="SSF53335">
    <property type="entry name" value="S-adenosyl-L-methionine-dependent methyltransferases"/>
    <property type="match status" value="1"/>
</dbReference>
<keyword evidence="2" id="KW-0732">Signal</keyword>
<evidence type="ECO:0000259" key="3">
    <source>
        <dbReference type="Pfam" id="PF13460"/>
    </source>
</evidence>
<feature type="signal peptide" evidence="2">
    <location>
        <begin position="1"/>
        <end position="18"/>
    </location>
</feature>
<dbReference type="EMBL" id="JALLBG020000199">
    <property type="protein sequence ID" value="KAL3759682.1"/>
    <property type="molecule type" value="Genomic_DNA"/>
</dbReference>
<dbReference type="Proteomes" id="UP001530293">
    <property type="component" value="Unassembled WGS sequence"/>
</dbReference>
<name>A0ABD3MBY7_9STRA</name>
<evidence type="ECO:0000256" key="2">
    <source>
        <dbReference type="SAM" id="SignalP"/>
    </source>
</evidence>
<evidence type="ECO:0000313" key="5">
    <source>
        <dbReference type="Proteomes" id="UP001530293"/>
    </source>
</evidence>
<comment type="caution">
    <text evidence="4">The sequence shown here is derived from an EMBL/GenBank/DDBJ whole genome shotgun (WGS) entry which is preliminary data.</text>
</comment>
<feature type="domain" description="NAD(P)-binding" evidence="3">
    <location>
        <begin position="55"/>
        <end position="151"/>
    </location>
</feature>
<feature type="region of interest" description="Disordered" evidence="1">
    <location>
        <begin position="293"/>
        <end position="313"/>
    </location>
</feature>
<organism evidence="4 5">
    <name type="scientific">Discostella pseudostelligera</name>
    <dbReference type="NCBI Taxonomy" id="259834"/>
    <lineage>
        <taxon>Eukaryota</taxon>
        <taxon>Sar</taxon>
        <taxon>Stramenopiles</taxon>
        <taxon>Ochrophyta</taxon>
        <taxon>Bacillariophyta</taxon>
        <taxon>Coscinodiscophyceae</taxon>
        <taxon>Thalassiosirophycidae</taxon>
        <taxon>Stephanodiscales</taxon>
        <taxon>Stephanodiscaceae</taxon>
        <taxon>Discostella</taxon>
    </lineage>
</organism>
<dbReference type="Pfam" id="PF05711">
    <property type="entry name" value="TylF"/>
    <property type="match status" value="1"/>
</dbReference>
<dbReference type="PANTHER" id="PTHR40036:SF1">
    <property type="entry name" value="MACROCIN O-METHYLTRANSFERASE"/>
    <property type="match status" value="1"/>
</dbReference>
<dbReference type="PANTHER" id="PTHR40036">
    <property type="entry name" value="MACROCIN O-METHYLTRANSFERASE"/>
    <property type="match status" value="1"/>
</dbReference>
<dbReference type="Gene3D" id="1.25.40.10">
    <property type="entry name" value="Tetratricopeptide repeat domain"/>
    <property type="match status" value="1"/>
</dbReference>
<reference evidence="4 5" key="1">
    <citation type="submission" date="2024-10" db="EMBL/GenBank/DDBJ databases">
        <title>Updated reference genomes for cyclostephanoid diatoms.</title>
        <authorList>
            <person name="Roberts W.R."/>
            <person name="Alverson A.J."/>
        </authorList>
    </citation>
    <scope>NUCLEOTIDE SEQUENCE [LARGE SCALE GENOMIC DNA]</scope>
    <source>
        <strain evidence="4 5">AJA232-27</strain>
    </source>
</reference>
<proteinExistence type="predicted"/>
<dbReference type="InterPro" id="IPR036291">
    <property type="entry name" value="NAD(P)-bd_dom_sf"/>
</dbReference>
<dbReference type="Pfam" id="PF13460">
    <property type="entry name" value="NAD_binding_10"/>
    <property type="match status" value="1"/>
</dbReference>
<accession>A0ABD3MBY7</accession>
<dbReference type="SUPFAM" id="SSF48452">
    <property type="entry name" value="TPR-like"/>
    <property type="match status" value="1"/>
</dbReference>
<evidence type="ECO:0000256" key="1">
    <source>
        <dbReference type="SAM" id="MobiDB-lite"/>
    </source>
</evidence>
<protein>
    <recommendedName>
        <fullName evidence="3">NAD(P)-binding domain-containing protein</fullName>
    </recommendedName>
</protein>
<dbReference type="InterPro" id="IPR016040">
    <property type="entry name" value="NAD(P)-bd_dom"/>
</dbReference>
<dbReference type="Gene3D" id="3.40.50.720">
    <property type="entry name" value="NAD(P)-binding Rossmann-like Domain"/>
    <property type="match status" value="2"/>
</dbReference>
<dbReference type="InterPro" id="IPR008884">
    <property type="entry name" value="TylF_MeTrfase"/>
</dbReference>
<sequence length="679" mass="73010">MNLIRLCIAASGLAIASAFVTSVNSNRVATSPLLRSSLHMVQGQGDSYKKVFVAGGSRGVGRLVVDKLVSTGANVVALVRSDESVKELSALEGVTAIRGDAMDYKTVEGAMDGCDAAITTLGGGQDADGKWIDYTGNNNVIEAAGILGVTRKAENVLTKYYTNMNWTIIRPGGLVSEPETSMAILTEDTTAIGSIHRGDVADLIVQALSSKNTEKKILSAVDPSITSSANPEGFSDAYLSSSISTATGEADRAFRQGIQLEKAGLARAASAAFHEAATLYQCFVDHSSTTAVKSSDGEAMNDDDIGTSSSGSTSPVNIFQHVTSLAANNDDGTTSPTVLAVLAYACIRLGHLSHDAFGDSRASKRLYKLAASIDPHPSGVSYHGIGTSVEASITHCFGRSNSPSSEGNIWREEMEKAVEAYKEAIKLGGGLGINGEVLFHLAVALERLGEVEESEQIMESLRRGESNLSCLVDSWGYVRWHTRRTNPHYLNLHRGTRSMLQIALDAAQPLLQHDDGLVCEFGVASGRSVRMTQELLPLNTPIHGFDTFTGLPVAWGNEPAGSYSTGGAMPKMEHGNVQFHKGLFKDTIPKFLSTVDKGRPLAYANIDCDLYGSTRDVLEAFHGRIIPGTVLVFDEYLCHPSWRQDEFRAWRECCKRFGWQYEYLAFSLSTKQAVVRVTS</sequence>